<sequence length="269" mass="30707">MTTLTHRARRTEVGKNSEKKVESEDDMNQDRNQDNEDTGDSKDIRLTLMEEVLLLGLKDKEGYTSFWNDCISSGLRGGILIELAMRGRIYLELPTMRKQRLLDRKVLLKSDSPTGDVLLDETLKPIKATEPTETVQTWVELLTGETGNPFKLQYQLRNVRERIAKNLVEKGILTTEKQNFLLLDMTTHPSVLERWVNDPQRMDKRTLALLVLAHSSDVLENVFSSLTDDKHDMAMNRAKDLVELDPEVEGTKHGATEMIWAVLAAFNKL</sequence>
<dbReference type="PANTHER" id="PTHR12704">
    <property type="entry name" value="TRANS-GOLGI PROTEIN GMX33"/>
    <property type="match status" value="1"/>
</dbReference>
<dbReference type="GO" id="GO:0005802">
    <property type="term" value="C:trans-Golgi network"/>
    <property type="evidence" value="ECO:0007669"/>
    <property type="project" value="TreeGrafter"/>
</dbReference>
<proteinExistence type="inferred from homology"/>
<dbReference type="AlphaFoldDB" id="A0A5N3WFM8"/>
<dbReference type="FunFam" id="1.10.3630.10:FF:000004">
    <property type="entry name" value="Probable VPS74-protein involved in protein-vacuolar targeting"/>
    <property type="match status" value="1"/>
</dbReference>
<organism evidence="8 9">
    <name type="scientific">Muntiacus muntjak</name>
    <name type="common">Barking deer</name>
    <name type="synonym">Indian muntjac</name>
    <dbReference type="NCBI Taxonomy" id="9888"/>
    <lineage>
        <taxon>Eukaryota</taxon>
        <taxon>Metazoa</taxon>
        <taxon>Chordata</taxon>
        <taxon>Craniata</taxon>
        <taxon>Vertebrata</taxon>
        <taxon>Euteleostomi</taxon>
        <taxon>Mammalia</taxon>
        <taxon>Eutheria</taxon>
        <taxon>Laurasiatheria</taxon>
        <taxon>Artiodactyla</taxon>
        <taxon>Ruminantia</taxon>
        <taxon>Pecora</taxon>
        <taxon>Cervidae</taxon>
        <taxon>Muntiacinae</taxon>
        <taxon>Muntiacus</taxon>
    </lineage>
</organism>
<dbReference type="GO" id="GO:0048194">
    <property type="term" value="P:Golgi vesicle budding"/>
    <property type="evidence" value="ECO:0007669"/>
    <property type="project" value="TreeGrafter"/>
</dbReference>
<evidence type="ECO:0000256" key="7">
    <source>
        <dbReference type="SAM" id="MobiDB-lite"/>
    </source>
</evidence>
<evidence type="ECO:0008006" key="10">
    <source>
        <dbReference type="Google" id="ProtNLM"/>
    </source>
</evidence>
<dbReference type="EMBL" id="VCEA01000001">
    <property type="protein sequence ID" value="KAB0359505.1"/>
    <property type="molecule type" value="Genomic_DNA"/>
</dbReference>
<evidence type="ECO:0000256" key="3">
    <source>
        <dbReference type="ARBA" id="ARBA00007284"/>
    </source>
</evidence>
<feature type="compositionally biased region" description="Basic and acidic residues" evidence="7">
    <location>
        <begin position="10"/>
        <end position="42"/>
    </location>
</feature>
<dbReference type="GO" id="GO:0006890">
    <property type="term" value="P:retrograde vesicle-mediated transport, Golgi to endoplasmic reticulum"/>
    <property type="evidence" value="ECO:0007669"/>
    <property type="project" value="TreeGrafter"/>
</dbReference>
<keyword evidence="4" id="KW-0333">Golgi apparatus</keyword>
<protein>
    <recommendedName>
        <fullName evidence="10">Golgi phosphoprotein 3-like</fullName>
    </recommendedName>
</protein>
<comment type="similarity">
    <text evidence="3">Belongs to the GOLPH3/VPS74 family.</text>
</comment>
<accession>A0A5N3WFM8</accession>
<dbReference type="GO" id="GO:0000139">
    <property type="term" value="C:Golgi membrane"/>
    <property type="evidence" value="ECO:0007669"/>
    <property type="project" value="GOC"/>
</dbReference>
<evidence type="ECO:0000256" key="2">
    <source>
        <dbReference type="ARBA" id="ARBA00004546"/>
    </source>
</evidence>
<comment type="caution">
    <text evidence="8">The sequence shown here is derived from an EMBL/GenBank/DDBJ whole genome shotgun (WGS) entry which is preliminary data.</text>
</comment>
<dbReference type="Pfam" id="PF05719">
    <property type="entry name" value="GPP34"/>
    <property type="match status" value="1"/>
</dbReference>
<dbReference type="GO" id="GO:0007030">
    <property type="term" value="P:Golgi organization"/>
    <property type="evidence" value="ECO:0007669"/>
    <property type="project" value="TreeGrafter"/>
</dbReference>
<keyword evidence="5" id="KW-0446">Lipid-binding</keyword>
<dbReference type="GO" id="GO:0043001">
    <property type="term" value="P:Golgi to plasma membrane protein transport"/>
    <property type="evidence" value="ECO:0007669"/>
    <property type="project" value="TreeGrafter"/>
</dbReference>
<evidence type="ECO:0000256" key="1">
    <source>
        <dbReference type="ARBA" id="ARBA00004344"/>
    </source>
</evidence>
<dbReference type="InterPro" id="IPR038261">
    <property type="entry name" value="GPP34-like_sf"/>
</dbReference>
<dbReference type="GO" id="GO:0005829">
    <property type="term" value="C:cytosol"/>
    <property type="evidence" value="ECO:0007669"/>
    <property type="project" value="TreeGrafter"/>
</dbReference>
<evidence type="ECO:0000256" key="5">
    <source>
        <dbReference type="ARBA" id="ARBA00023121"/>
    </source>
</evidence>
<reference evidence="8 9" key="1">
    <citation type="submission" date="2019-06" db="EMBL/GenBank/DDBJ databases">
        <title>Discovery of a novel chromosome fission-fusion reversal in muntjac.</title>
        <authorList>
            <person name="Mudd A.B."/>
            <person name="Bredeson J.V."/>
            <person name="Baum R."/>
            <person name="Hockemeyer D."/>
            <person name="Rokhsar D.S."/>
        </authorList>
    </citation>
    <scope>NUCLEOTIDE SEQUENCE [LARGE SCALE GENOMIC DNA]</scope>
    <source>
        <strain evidence="8">UTSW_UCB_Mm</strain>
        <tissue evidence="8">Fibroblast cell line</tissue>
    </source>
</reference>
<dbReference type="Proteomes" id="UP000326458">
    <property type="component" value="Unassembled WGS sequence"/>
</dbReference>
<dbReference type="GO" id="GO:0032580">
    <property type="term" value="C:Golgi cisterna membrane"/>
    <property type="evidence" value="ECO:0007669"/>
    <property type="project" value="UniProtKB-SubCell"/>
</dbReference>
<evidence type="ECO:0000256" key="6">
    <source>
        <dbReference type="ARBA" id="ARBA00023136"/>
    </source>
</evidence>
<dbReference type="InterPro" id="IPR008628">
    <property type="entry name" value="GPP34-like"/>
</dbReference>
<comment type="subcellular location">
    <subcellularLocation>
        <location evidence="1">Golgi apparatus</location>
        <location evidence="1">Golgi stack membrane</location>
        <topology evidence="1">Peripheral membrane protein</topology>
        <orientation evidence="1">Cytoplasmic side</orientation>
    </subcellularLocation>
    <subcellularLocation>
        <location evidence="2">Golgi apparatus</location>
        <location evidence="2">trans-Golgi network membrane</location>
        <topology evidence="2">Peripheral membrane protein</topology>
        <orientation evidence="2">Cytoplasmic side</orientation>
    </subcellularLocation>
</comment>
<dbReference type="Gene3D" id="1.10.3630.10">
    <property type="entry name" value="yeast vps74-n-term truncation variant domain like"/>
    <property type="match status" value="1"/>
</dbReference>
<dbReference type="GO" id="GO:0070273">
    <property type="term" value="F:phosphatidylinositol-4-phosphate binding"/>
    <property type="evidence" value="ECO:0007669"/>
    <property type="project" value="InterPro"/>
</dbReference>
<evidence type="ECO:0000313" key="9">
    <source>
        <dbReference type="Proteomes" id="UP000326458"/>
    </source>
</evidence>
<evidence type="ECO:0000256" key="4">
    <source>
        <dbReference type="ARBA" id="ARBA00023034"/>
    </source>
</evidence>
<gene>
    <name evidence="8" type="ORF">FD754_003661</name>
</gene>
<dbReference type="PANTHER" id="PTHR12704:SF4">
    <property type="entry name" value="GOLGI PHOSPHOPROTEIN 3-LIKE"/>
    <property type="match status" value="1"/>
</dbReference>
<evidence type="ECO:0000313" key="8">
    <source>
        <dbReference type="EMBL" id="KAB0359505.1"/>
    </source>
</evidence>
<keyword evidence="6" id="KW-0472">Membrane</keyword>
<name>A0A5N3WFM8_MUNMU</name>
<feature type="region of interest" description="Disordered" evidence="7">
    <location>
        <begin position="1"/>
        <end position="42"/>
    </location>
</feature>
<keyword evidence="9" id="KW-1185">Reference proteome</keyword>